<dbReference type="GO" id="GO:0006529">
    <property type="term" value="P:asparagine biosynthetic process"/>
    <property type="evidence" value="ECO:0007669"/>
    <property type="project" value="UniProtKB-KW"/>
</dbReference>
<dbReference type="SUPFAM" id="SSF56235">
    <property type="entry name" value="N-terminal nucleophile aminohydrolases (Ntn hydrolases)"/>
    <property type="match status" value="1"/>
</dbReference>
<dbReference type="GO" id="GO:0005524">
    <property type="term" value="F:ATP binding"/>
    <property type="evidence" value="ECO:0007669"/>
    <property type="project" value="UniProtKB-KW"/>
</dbReference>
<dbReference type="PROSITE" id="PS51278">
    <property type="entry name" value="GATASE_TYPE_2"/>
    <property type="match status" value="1"/>
</dbReference>
<keyword evidence="9 11" id="KW-0315">Glutamine amidotransferase</keyword>
<organism evidence="15 16">
    <name type="scientific">Vibrio chagasii</name>
    <dbReference type="NCBI Taxonomy" id="170679"/>
    <lineage>
        <taxon>Bacteria</taxon>
        <taxon>Pseudomonadati</taxon>
        <taxon>Pseudomonadota</taxon>
        <taxon>Gammaproteobacteria</taxon>
        <taxon>Vibrionales</taxon>
        <taxon>Vibrionaceae</taxon>
        <taxon>Vibrio</taxon>
    </lineage>
</organism>
<dbReference type="Gene3D" id="3.60.20.10">
    <property type="entry name" value="Glutamine Phosphoribosylpyrophosphate, subunit 1, domain 1"/>
    <property type="match status" value="1"/>
</dbReference>
<sequence>MCSVFGILDIKSDAAALRPIALEMSKKLRHRGPDWSGIYASDKAILAHERLAIVGLNSGAQPLYSQDKKHILAVNGEIYNHKELRARYEDKYQFQTDSDCEVILALYQEMGADLLEELNGIFAFVLYDEEKDEYLVGRDHIGIIPLYQGYDEHGNYYVASEMKALVPVCKTISEFPPGSFYSSKDAEPQRYYIRDWNEYAAVQGNSTSKEDLTEALEAAVKRQLMTDVPYGVLLSGGLDSSITSAVAKRFAAMRIEDDEQSEAWWPQLHSFAVGLEGAPDLIAAREVADKIGTVHHEMTYTIQEGLDAIRDVIYHIETYDVTTIRASTPMYLLARKIKAMGIKMVLSGEGADEIFGGYLYFHKAPNAKEFHEETVRKLLALNMFDCARANKSLAAWGVEGRVPFLDKEFIDVAMRLNPEDKMCGNGKMEKHILRECFEDYLPDSIAWRQKEQFSDGVGYDWIDTLKATAEAKVTDKQMETAQFRFPYNTPTTKEGYAYREIFEELFPLESAAECVPGGPSVACSSAKAIEWDESFQNCVDPSGRAVQAVHNDAYNA</sequence>
<feature type="site" description="Important for beta-aspartyl-AMP intermediate formation" evidence="13">
    <location>
        <position position="349"/>
    </location>
</feature>
<dbReference type="EMBL" id="VZPX01000087">
    <property type="protein sequence ID" value="KAB0466509.1"/>
    <property type="molecule type" value="Genomic_DNA"/>
</dbReference>
<protein>
    <recommendedName>
        <fullName evidence="3">asparagine synthase (glutamine-hydrolyzing)</fullName>
        <ecNumber evidence="3">6.3.5.4</ecNumber>
    </recommendedName>
</protein>
<accession>A0A7V7NPF3</accession>
<dbReference type="GO" id="GO:0005829">
    <property type="term" value="C:cytosol"/>
    <property type="evidence" value="ECO:0007669"/>
    <property type="project" value="TreeGrafter"/>
</dbReference>
<dbReference type="FunFam" id="3.40.50.620:FF:000031">
    <property type="entry name" value="Asparagine synthase B"/>
    <property type="match status" value="1"/>
</dbReference>
<dbReference type="EC" id="6.3.5.4" evidence="3"/>
<evidence type="ECO:0000256" key="11">
    <source>
        <dbReference type="PIRSR" id="PIRSR001589-1"/>
    </source>
</evidence>
<evidence type="ECO:0000256" key="10">
    <source>
        <dbReference type="ARBA" id="ARBA00048741"/>
    </source>
</evidence>
<dbReference type="Pfam" id="PF13522">
    <property type="entry name" value="GATase_6"/>
    <property type="match status" value="1"/>
</dbReference>
<dbReference type="GO" id="GO:0004066">
    <property type="term" value="F:asparagine synthase (glutamine-hydrolyzing) activity"/>
    <property type="evidence" value="ECO:0007669"/>
    <property type="project" value="UniProtKB-EC"/>
</dbReference>
<evidence type="ECO:0000259" key="14">
    <source>
        <dbReference type="PROSITE" id="PS51278"/>
    </source>
</evidence>
<feature type="binding site" evidence="12">
    <location>
        <position position="233"/>
    </location>
    <ligand>
        <name>ATP</name>
        <dbReference type="ChEBI" id="CHEBI:30616"/>
    </ligand>
</feature>
<evidence type="ECO:0000256" key="8">
    <source>
        <dbReference type="ARBA" id="ARBA00022888"/>
    </source>
</evidence>
<dbReference type="Pfam" id="PF00733">
    <property type="entry name" value="Asn_synthase"/>
    <property type="match status" value="1"/>
</dbReference>
<feature type="binding site" evidence="12">
    <location>
        <position position="99"/>
    </location>
    <ligand>
        <name>L-glutamine</name>
        <dbReference type="ChEBI" id="CHEBI:58359"/>
    </ligand>
</feature>
<dbReference type="InterPro" id="IPR050795">
    <property type="entry name" value="Asn_Synthetase"/>
</dbReference>
<evidence type="ECO:0000256" key="3">
    <source>
        <dbReference type="ARBA" id="ARBA00012737"/>
    </source>
</evidence>
<name>A0A7V7NPF3_9VIBR</name>
<comment type="caution">
    <text evidence="15">The sequence shown here is derived from an EMBL/GenBank/DDBJ whole genome shotgun (WGS) entry which is preliminary data.</text>
</comment>
<keyword evidence="7 12" id="KW-0067">ATP-binding</keyword>
<dbReference type="NCBIfam" id="TIGR01536">
    <property type="entry name" value="asn_synth_AEB"/>
    <property type="match status" value="1"/>
</dbReference>
<reference evidence="15 16" key="1">
    <citation type="submission" date="2019-09" db="EMBL/GenBank/DDBJ databases">
        <title>Draft genome sequences of 48 bacterial type strains from the CCUG.</title>
        <authorList>
            <person name="Tunovic T."/>
            <person name="Pineiro-Iglesias B."/>
            <person name="Unosson C."/>
            <person name="Inganas E."/>
            <person name="Ohlen M."/>
            <person name="Cardew S."/>
            <person name="Jensie-Markopoulos S."/>
            <person name="Salva-Serra F."/>
            <person name="Jaen-Luchoro D."/>
            <person name="Karlsson R."/>
            <person name="Svensson-Stadler L."/>
            <person name="Chun J."/>
            <person name="Moore E."/>
        </authorList>
    </citation>
    <scope>NUCLEOTIDE SEQUENCE [LARGE SCALE GENOMIC DNA]</scope>
    <source>
        <strain evidence="15 16">CCUG 48643</strain>
    </source>
</reference>
<dbReference type="InterPro" id="IPR001962">
    <property type="entry name" value="Asn_synthase"/>
</dbReference>
<evidence type="ECO:0000256" key="6">
    <source>
        <dbReference type="ARBA" id="ARBA00022741"/>
    </source>
</evidence>
<dbReference type="PANTHER" id="PTHR11772">
    <property type="entry name" value="ASPARAGINE SYNTHETASE"/>
    <property type="match status" value="1"/>
</dbReference>
<feature type="binding site" evidence="12">
    <location>
        <begin position="347"/>
        <end position="348"/>
    </location>
    <ligand>
        <name>ATP</name>
        <dbReference type="ChEBI" id="CHEBI:30616"/>
    </ligand>
</feature>
<dbReference type="CDD" id="cd00712">
    <property type="entry name" value="AsnB"/>
    <property type="match status" value="1"/>
</dbReference>
<dbReference type="InterPro" id="IPR029055">
    <property type="entry name" value="Ntn_hydrolases_N"/>
</dbReference>
<evidence type="ECO:0000256" key="5">
    <source>
        <dbReference type="ARBA" id="ARBA00022605"/>
    </source>
</evidence>
<dbReference type="PANTHER" id="PTHR11772:SF2">
    <property type="entry name" value="ASPARAGINE SYNTHETASE [GLUTAMINE-HYDROLYZING]"/>
    <property type="match status" value="1"/>
</dbReference>
<comment type="catalytic activity">
    <reaction evidence="10">
        <text>L-aspartate + L-glutamine + ATP + H2O = L-asparagine + L-glutamate + AMP + diphosphate + H(+)</text>
        <dbReference type="Rhea" id="RHEA:12228"/>
        <dbReference type="ChEBI" id="CHEBI:15377"/>
        <dbReference type="ChEBI" id="CHEBI:15378"/>
        <dbReference type="ChEBI" id="CHEBI:29985"/>
        <dbReference type="ChEBI" id="CHEBI:29991"/>
        <dbReference type="ChEBI" id="CHEBI:30616"/>
        <dbReference type="ChEBI" id="CHEBI:33019"/>
        <dbReference type="ChEBI" id="CHEBI:58048"/>
        <dbReference type="ChEBI" id="CHEBI:58359"/>
        <dbReference type="ChEBI" id="CHEBI:456215"/>
        <dbReference type="EC" id="6.3.5.4"/>
    </reaction>
</comment>
<dbReference type="PIRSF" id="PIRSF001589">
    <property type="entry name" value="Asn_synthetase_glu-h"/>
    <property type="match status" value="1"/>
</dbReference>
<evidence type="ECO:0000256" key="1">
    <source>
        <dbReference type="ARBA" id="ARBA00005187"/>
    </source>
</evidence>
<dbReference type="Gene3D" id="3.40.50.620">
    <property type="entry name" value="HUPs"/>
    <property type="match status" value="1"/>
</dbReference>
<keyword evidence="4 15" id="KW-0436">Ligase</keyword>
<evidence type="ECO:0000256" key="7">
    <source>
        <dbReference type="ARBA" id="ARBA00022840"/>
    </source>
</evidence>
<evidence type="ECO:0000313" key="15">
    <source>
        <dbReference type="EMBL" id="KAB0466509.1"/>
    </source>
</evidence>
<dbReference type="FunFam" id="3.60.20.10:FF:000037">
    <property type="entry name" value="Asparagine synthetase B"/>
    <property type="match status" value="1"/>
</dbReference>
<keyword evidence="6 12" id="KW-0547">Nucleotide-binding</keyword>
<evidence type="ECO:0000256" key="13">
    <source>
        <dbReference type="PIRSR" id="PIRSR001589-3"/>
    </source>
</evidence>
<proteinExistence type="inferred from homology"/>
<comment type="pathway">
    <text evidence="1">Amino-acid biosynthesis; L-asparagine biosynthesis; L-asparagine from L-aspartate (L-Gln route): step 1/1.</text>
</comment>
<gene>
    <name evidence="15" type="ORF">F7Q91_24115</name>
</gene>
<evidence type="ECO:0000256" key="2">
    <source>
        <dbReference type="ARBA" id="ARBA00005752"/>
    </source>
</evidence>
<evidence type="ECO:0000313" key="16">
    <source>
        <dbReference type="Proteomes" id="UP000423756"/>
    </source>
</evidence>
<dbReference type="InterPro" id="IPR014729">
    <property type="entry name" value="Rossmann-like_a/b/a_fold"/>
</dbReference>
<dbReference type="NCBIfam" id="NF006949">
    <property type="entry name" value="PRK09431.1"/>
    <property type="match status" value="1"/>
</dbReference>
<keyword evidence="5 11" id="KW-0028">Amino-acid biosynthesis</keyword>
<feature type="domain" description="Glutamine amidotransferase type-2" evidence="14">
    <location>
        <begin position="2"/>
        <end position="186"/>
    </location>
</feature>
<keyword evidence="8 11" id="KW-0061">Asparagine biosynthesis</keyword>
<evidence type="ECO:0000256" key="9">
    <source>
        <dbReference type="ARBA" id="ARBA00022962"/>
    </source>
</evidence>
<dbReference type="InterPro" id="IPR006426">
    <property type="entry name" value="Asn_synth_AEB"/>
</dbReference>
<dbReference type="SUPFAM" id="SSF52402">
    <property type="entry name" value="Adenine nucleotide alpha hydrolases-like"/>
    <property type="match status" value="1"/>
</dbReference>
<comment type="similarity">
    <text evidence="2">Belongs to the asparagine synthetase family.</text>
</comment>
<feature type="binding site" evidence="12">
    <location>
        <position position="273"/>
    </location>
    <ligand>
        <name>ATP</name>
        <dbReference type="ChEBI" id="CHEBI:30616"/>
    </ligand>
</feature>
<dbReference type="InterPro" id="IPR017932">
    <property type="entry name" value="GATase_2_dom"/>
</dbReference>
<evidence type="ECO:0000256" key="4">
    <source>
        <dbReference type="ARBA" id="ARBA00022598"/>
    </source>
</evidence>
<dbReference type="RefSeq" id="WP_061034164.1">
    <property type="nucleotide sequence ID" value="NZ_AP025465.1"/>
</dbReference>
<dbReference type="CDD" id="cd01991">
    <property type="entry name" value="Asn_synthase_B_C"/>
    <property type="match status" value="1"/>
</dbReference>
<dbReference type="Proteomes" id="UP000423756">
    <property type="component" value="Unassembled WGS sequence"/>
</dbReference>
<evidence type="ECO:0000256" key="12">
    <source>
        <dbReference type="PIRSR" id="PIRSR001589-2"/>
    </source>
</evidence>
<feature type="active site" description="For GATase activity" evidence="11">
    <location>
        <position position="2"/>
    </location>
</feature>
<dbReference type="AlphaFoldDB" id="A0A7V7NPF3"/>
<dbReference type="GeneID" id="77342168"/>
<dbReference type="InterPro" id="IPR033738">
    <property type="entry name" value="AsnB_N"/>
</dbReference>